<dbReference type="SFLD" id="SFLDG01082">
    <property type="entry name" value="B12-binding_domain_containing"/>
    <property type="match status" value="1"/>
</dbReference>
<dbReference type="Pfam" id="PF06969">
    <property type="entry name" value="HemN_C"/>
    <property type="match status" value="1"/>
</dbReference>
<dbReference type="GO" id="GO:0004109">
    <property type="term" value="F:coproporphyrinogen oxidase activity"/>
    <property type="evidence" value="ECO:0007669"/>
    <property type="project" value="InterPro"/>
</dbReference>
<dbReference type="InterPro" id="IPR007197">
    <property type="entry name" value="rSAM"/>
</dbReference>
<keyword evidence="3" id="KW-0479">Metal-binding</keyword>
<dbReference type="SFLD" id="SFLDG01065">
    <property type="entry name" value="anaerobic_coproporphyrinogen-I"/>
    <property type="match status" value="1"/>
</dbReference>
<dbReference type="EMBL" id="WBXO01000006">
    <property type="protein sequence ID" value="KAB2952295.1"/>
    <property type="molecule type" value="Genomic_DNA"/>
</dbReference>
<dbReference type="InterPro" id="IPR023404">
    <property type="entry name" value="rSAM_horseshoe"/>
</dbReference>
<dbReference type="GO" id="GO:0005737">
    <property type="term" value="C:cytoplasm"/>
    <property type="evidence" value="ECO:0007669"/>
    <property type="project" value="UniProtKB-SubCell"/>
</dbReference>
<accession>A0A6I0EW62</accession>
<keyword evidence="3" id="KW-0004">4Fe-4S</keyword>
<comment type="function">
    <text evidence="3">Probably acts as a heme chaperone, transferring heme to an unknown acceptor. Binds one molecule of heme per monomer, possibly covalently. Binds 1 [4Fe-4S] cluster. The cluster is coordinated with 3 cysteines and an exchangeable S-adenosyl-L-methionine.</text>
</comment>
<keyword evidence="3" id="KW-0963">Cytoplasm</keyword>
<evidence type="ECO:0000313" key="5">
    <source>
        <dbReference type="EMBL" id="KAB2952295.1"/>
    </source>
</evidence>
<dbReference type="PROSITE" id="PS51918">
    <property type="entry name" value="RADICAL_SAM"/>
    <property type="match status" value="1"/>
</dbReference>
<dbReference type="SFLD" id="SFLDS00029">
    <property type="entry name" value="Radical_SAM"/>
    <property type="match status" value="1"/>
</dbReference>
<proteinExistence type="inferred from homology"/>
<dbReference type="SFLD" id="SFLDF00288">
    <property type="entry name" value="HemN-like__clustered_with_nucl"/>
    <property type="match status" value="1"/>
</dbReference>
<dbReference type="SUPFAM" id="SSF102114">
    <property type="entry name" value="Radical SAM enzymes"/>
    <property type="match status" value="1"/>
</dbReference>
<dbReference type="OrthoDB" id="9808022at2"/>
<feature type="domain" description="Radical SAM core" evidence="4">
    <location>
        <begin position="1"/>
        <end position="239"/>
    </location>
</feature>
<dbReference type="Proteomes" id="UP000468766">
    <property type="component" value="Unassembled WGS sequence"/>
</dbReference>
<keyword evidence="6" id="KW-1185">Reference proteome</keyword>
<dbReference type="InterPro" id="IPR034505">
    <property type="entry name" value="Coproporphyrinogen-III_oxidase"/>
</dbReference>
<keyword evidence="3" id="KW-0949">S-adenosyl-L-methionine</keyword>
<keyword evidence="3" id="KW-0408">Iron</keyword>
<dbReference type="InterPro" id="IPR058240">
    <property type="entry name" value="rSAM_sf"/>
</dbReference>
<dbReference type="GO" id="GO:0006779">
    <property type="term" value="P:porphyrin-containing compound biosynthetic process"/>
    <property type="evidence" value="ECO:0007669"/>
    <property type="project" value="InterPro"/>
</dbReference>
<dbReference type="CDD" id="cd01335">
    <property type="entry name" value="Radical_SAM"/>
    <property type="match status" value="1"/>
</dbReference>
<keyword evidence="3" id="KW-0349">Heme</keyword>
<dbReference type="SMART" id="SM00729">
    <property type="entry name" value="Elp3"/>
    <property type="match status" value="1"/>
</dbReference>
<protein>
    <recommendedName>
        <fullName evidence="2 3">Heme chaperone HemW</fullName>
    </recommendedName>
</protein>
<gene>
    <name evidence="5" type="primary">hemW</name>
    <name evidence="5" type="ORF">F9B85_09005</name>
</gene>
<evidence type="ECO:0000259" key="4">
    <source>
        <dbReference type="PROSITE" id="PS51918"/>
    </source>
</evidence>
<evidence type="ECO:0000256" key="3">
    <source>
        <dbReference type="RuleBase" id="RU364116"/>
    </source>
</evidence>
<dbReference type="InterPro" id="IPR004559">
    <property type="entry name" value="HemW-like"/>
</dbReference>
<sequence length="386" mass="44654">MMKTDWGLYVHIPFCQSKCYYCDFYSHLSTATVREQYGQAILMHMREFFSQSSFDKTGPPATLFLGGGTPSLMSPLFLRQIMALLRTYFEIPQNFEVTIEANPGTLTDAEMYQWVEQGCNRLSMGVQAFQQSNLDFLGRNHTPEDVDKVVQSARHSGLTNISFDFIYGIPGQTLEDWLFTLEKALQLKPKHLSLYNLKIEDHTVLAQKLSQGSFNLLSEDEEVAMYEKAVALLQEKGFQQYELSNFALPGFECRHNINYWRRGDYLGFGSGAVSMKGLHRWTWIKDSRAYMEALQKGFQVPKAEEEQLSPIEGAEEVLFLGLRHQEGVDLQQLEREYEVPADIMAFWKKISREFSLQGWLDYKDHRITLRPASYLLSNEVMKRYLL</sequence>
<reference evidence="5 6" key="1">
    <citation type="submission" date="2019-10" db="EMBL/GenBank/DDBJ databases">
        <title>Whole-genome sequence of the extremophile Heliorestis acidaminivorans DSM 24790.</title>
        <authorList>
            <person name="Kyndt J.A."/>
            <person name="Meyer T.E."/>
        </authorList>
    </citation>
    <scope>NUCLEOTIDE SEQUENCE [LARGE SCALE GENOMIC DNA]</scope>
    <source>
        <strain evidence="5 6">DSM 24790</strain>
    </source>
</reference>
<dbReference type="GO" id="GO:0051539">
    <property type="term" value="F:4 iron, 4 sulfur cluster binding"/>
    <property type="evidence" value="ECO:0007669"/>
    <property type="project" value="UniProtKB-UniRule"/>
</dbReference>
<keyword evidence="3" id="KW-0143">Chaperone</keyword>
<evidence type="ECO:0000313" key="6">
    <source>
        <dbReference type="Proteomes" id="UP000468766"/>
    </source>
</evidence>
<dbReference type="NCBIfam" id="TIGR00539">
    <property type="entry name" value="hemN_rel"/>
    <property type="match status" value="1"/>
</dbReference>
<dbReference type="Gene3D" id="3.80.30.20">
    <property type="entry name" value="tm_1862 like domain"/>
    <property type="match status" value="1"/>
</dbReference>
<dbReference type="Pfam" id="PF04055">
    <property type="entry name" value="Radical_SAM"/>
    <property type="match status" value="1"/>
</dbReference>
<evidence type="ECO:0000256" key="2">
    <source>
        <dbReference type="ARBA" id="ARBA00017228"/>
    </source>
</evidence>
<comment type="similarity">
    <text evidence="1">Belongs to the anaerobic coproporphyrinogen-III oxidase family. HemW subfamily.</text>
</comment>
<dbReference type="InterPro" id="IPR006638">
    <property type="entry name" value="Elp3/MiaA/NifB-like_rSAM"/>
</dbReference>
<organism evidence="5 6">
    <name type="scientific">Heliorestis acidaminivorans</name>
    <dbReference type="NCBI Taxonomy" id="553427"/>
    <lineage>
        <taxon>Bacteria</taxon>
        <taxon>Bacillati</taxon>
        <taxon>Bacillota</taxon>
        <taxon>Clostridia</taxon>
        <taxon>Eubacteriales</taxon>
        <taxon>Heliobacteriaceae</taxon>
        <taxon>Heliorestis</taxon>
    </lineage>
</organism>
<dbReference type="PANTHER" id="PTHR13932:SF5">
    <property type="entry name" value="RADICAL S-ADENOSYL METHIONINE DOMAIN-CONTAINING PROTEIN 1, MITOCHONDRIAL"/>
    <property type="match status" value="1"/>
</dbReference>
<dbReference type="RefSeq" id="WP_151620102.1">
    <property type="nucleotide sequence ID" value="NZ_WBXO01000006.1"/>
</dbReference>
<dbReference type="PANTHER" id="PTHR13932">
    <property type="entry name" value="COPROPORPHYRINIGEN III OXIDASE"/>
    <property type="match status" value="1"/>
</dbReference>
<dbReference type="SFLD" id="SFLDF00562">
    <property type="entry name" value="HemN-like__clustered_with_heat"/>
    <property type="match status" value="1"/>
</dbReference>
<comment type="subcellular location">
    <subcellularLocation>
        <location evidence="3">Cytoplasm</location>
    </subcellularLocation>
</comment>
<dbReference type="InterPro" id="IPR010723">
    <property type="entry name" value="HemN_C"/>
</dbReference>
<dbReference type="GO" id="GO:0046872">
    <property type="term" value="F:metal ion binding"/>
    <property type="evidence" value="ECO:0007669"/>
    <property type="project" value="UniProtKB-UniRule"/>
</dbReference>
<dbReference type="AlphaFoldDB" id="A0A6I0EW62"/>
<evidence type="ECO:0000256" key="1">
    <source>
        <dbReference type="ARBA" id="ARBA00006100"/>
    </source>
</evidence>
<comment type="caution">
    <text evidence="5">The sequence shown here is derived from an EMBL/GenBank/DDBJ whole genome shotgun (WGS) entry which is preliminary data.</text>
</comment>
<keyword evidence="3" id="KW-0411">Iron-sulfur</keyword>
<name>A0A6I0EW62_9FIRM</name>